<dbReference type="PRINTS" id="PR00133">
    <property type="entry name" value="GLHYDRLASE3"/>
</dbReference>
<dbReference type="GO" id="GO:0009251">
    <property type="term" value="P:glucan catabolic process"/>
    <property type="evidence" value="ECO:0007669"/>
    <property type="project" value="TreeGrafter"/>
</dbReference>
<organism evidence="25 26">
    <name type="scientific">Verticillium longisporum</name>
    <name type="common">Verticillium dahliae var. longisporum</name>
    <dbReference type="NCBI Taxonomy" id="100787"/>
    <lineage>
        <taxon>Eukaryota</taxon>
        <taxon>Fungi</taxon>
        <taxon>Dikarya</taxon>
        <taxon>Ascomycota</taxon>
        <taxon>Pezizomycotina</taxon>
        <taxon>Sordariomycetes</taxon>
        <taxon>Hypocreomycetidae</taxon>
        <taxon>Glomerellales</taxon>
        <taxon>Plectosphaerellaceae</taxon>
        <taxon>Verticillium</taxon>
    </lineage>
</organism>
<dbReference type="SUPFAM" id="SSF103473">
    <property type="entry name" value="MFS general substrate transporter"/>
    <property type="match status" value="2"/>
</dbReference>
<sequence>MVSTLSLRHAVVAALAFNGLAIAHYETGNAETAIKEKRQVAPRQLDQLLGLLAGAGAGGAAGGAGNGAGDGAAGGKNNAGAGGALDGLLGGGAAGKKNEGAAGGALDDLLGGKGKQGKAGAGGAGDAAAPGGAVGGGAANNGTEVPPANGGKGQGKNQGKGQGKNQGKGQGKNQGKGQGKYQGKGKGDGAGKNNNAGAGGAAAPGEAAATNTADCGAAAPSTPPAAADGNGNDNGNGNGNSNGNGNAISQVVAQDEPIVDDSFSFGQAPAVYPTPELSSEGPWSDALAKAKSLINQMTLEEKANLTAGTTSNTGCSGWIPGIPRLGFPGMCLVDSGNSVRGTDYVSAFPPGTHVGASWNKELAHRRAYHMGREAKIKGVGVLLGPSIGPIGRVVSAGRNWGGFFGCLVHETMEGIQENGVITSTKHFIAQEQETHRLSTRDDGPFQEAISSNVDDRTMQELYLWPFYDAVHAGTANIMCSYNRLNNSYVCKNSKSQNGLLKEELGFQGWIVSDWGAMKGGVVSALSGLDVAMPNGAGKFGSSLVEAVSNGSLPEAQIDNMTYRILVPPKAGHRRLSKAWPTLFDGAVEGHVLVKNEENALPLRSENMKLISLFGYSTRAPSSNTPVPAANGTRFASWEMGIQSANITEVDLGWFGNLDLPTSDIAINGTVISAGGSAAPSWSLISAPCDALVAQAYEDGTALYHDFESGDPSINPNSDVCIVIGNVWATEGYDRPSLRDQYTDMLILNVANKCANTIVVFHNAGPRLVDSFIEHPNVTAVIFAHLPGQDSGRALISLLYGQENFSGRLPYTVAETSVPSRFPTYPQSNFAEGAFVDYRGFDSKKVDLRFEFGFGLSYTSFDYSSLKISKANGNFADNTVRHCRAPTILFSTATLRYSAWQRITTTMDVSTPKGPAAESQVAAEAAHNEKHNSDDLKVSPLTIEEGFSEGAQAGVRKVEATAMVWSNWHLALAYVIIWFIYVILSLQEVVVRALTPFVTSSFSMHSLTATTSVMASIIGGLSKLPLAKILDTWGRPHGLSLMLLVWVLGFVMMAACKNVETYAAAQVFAVVGAQGVSYCLTVFIADTSTLKNRSLMLAFASSPYIFTTWAAGPIADSVLAGPGWEWGFGVWAITTPVVVLPLIFLFFSNQNKAKKMGLLPEQSTIKNLTLKSVGRYLIDIDAVGLLLLAAGMALFLLPFNIYSYQSEGWKSPMIISMIVVGAVLIVVFVCYEKFFAPVTFIPFELIADRTVLCGGLMFTFVFFNSGIWGAYFSSMLLVVWNQGVEKTTYIINIYRTGSCFFGIVVGLLIRYTGRFKPFALYFLIPLMMLGVGLMIEFRQPDQNIGYVIMTQILIAFAGGPIVLCGEMAMMAPSDHQHIAVIVAILDLFGSVGMAIGSTVAAAIWTGTFKNNLIKHMPEGFNNVENIYNNMYAQLAYRYGTPERHGIALAYGDSQRIMLITSVTVLVGALVSTAFWRNINLKTIKQVRGNVI</sequence>
<keyword evidence="15" id="KW-0326">Glycosidase</keyword>
<keyword evidence="26" id="KW-1185">Reference proteome</keyword>
<accession>A0A0G4MFC3</accession>
<protein>
    <recommendedName>
        <fullName evidence="17">Beta-glucosidase cel3A</fullName>
        <ecNumber evidence="6">3.2.1.21</ecNumber>
    </recommendedName>
    <alternativeName>
        <fullName evidence="18">Beta-D-glucoside glucohydrolase cel3A</fullName>
    </alternativeName>
    <alternativeName>
        <fullName evidence="20">Cellobiase cel3A</fullName>
    </alternativeName>
    <alternativeName>
        <fullName evidence="19">Gentiobiase cel3A</fullName>
    </alternativeName>
</protein>
<dbReference type="InterPro" id="IPR017853">
    <property type="entry name" value="GH"/>
</dbReference>
<keyword evidence="14" id="KW-0119">Carbohydrate metabolism</keyword>
<comment type="similarity">
    <text evidence="5">Belongs to the major facilitator superfamily.</text>
</comment>
<dbReference type="Gene3D" id="3.40.50.1700">
    <property type="entry name" value="Glycoside hydrolase family 3 C-terminal domain"/>
    <property type="match status" value="1"/>
</dbReference>
<dbReference type="Pfam" id="PF00933">
    <property type="entry name" value="Glyco_hydro_3"/>
    <property type="match status" value="1"/>
</dbReference>
<evidence type="ECO:0000256" key="8">
    <source>
        <dbReference type="ARBA" id="ARBA00022692"/>
    </source>
</evidence>
<comment type="catalytic activity">
    <reaction evidence="1">
        <text>Hydrolysis of terminal, non-reducing beta-D-glucosyl residues with release of beta-D-glucose.</text>
        <dbReference type="EC" id="3.2.1.21"/>
    </reaction>
</comment>
<evidence type="ECO:0000313" key="26">
    <source>
        <dbReference type="Proteomes" id="UP000044602"/>
    </source>
</evidence>
<feature type="transmembrane region" description="Helical" evidence="22">
    <location>
        <begin position="1175"/>
        <end position="1200"/>
    </location>
</feature>
<dbReference type="InterPro" id="IPR002772">
    <property type="entry name" value="Glyco_hydro_3_C"/>
</dbReference>
<feature type="transmembrane region" description="Helical" evidence="22">
    <location>
        <begin position="1125"/>
        <end position="1146"/>
    </location>
</feature>
<dbReference type="PROSITE" id="PS50850">
    <property type="entry name" value="MFS"/>
    <property type="match status" value="1"/>
</dbReference>
<evidence type="ECO:0000256" key="21">
    <source>
        <dbReference type="SAM" id="MobiDB-lite"/>
    </source>
</evidence>
<dbReference type="EMBL" id="CVQH01022416">
    <property type="protein sequence ID" value="CRK32983.1"/>
    <property type="molecule type" value="Genomic_DNA"/>
</dbReference>
<feature type="transmembrane region" description="Helical" evidence="22">
    <location>
        <begin position="1037"/>
        <end position="1054"/>
    </location>
</feature>
<evidence type="ECO:0000256" key="13">
    <source>
        <dbReference type="ARBA" id="ARBA00023180"/>
    </source>
</evidence>
<evidence type="ECO:0000256" key="6">
    <source>
        <dbReference type="ARBA" id="ARBA00012744"/>
    </source>
</evidence>
<dbReference type="FunFam" id="3.20.20.300:FF:000002">
    <property type="entry name" value="Probable beta-glucosidase"/>
    <property type="match status" value="1"/>
</dbReference>
<dbReference type="SUPFAM" id="SSF52279">
    <property type="entry name" value="Beta-D-glucan exohydrolase, C-terminal domain"/>
    <property type="match status" value="1"/>
</dbReference>
<evidence type="ECO:0000313" key="25">
    <source>
        <dbReference type="EMBL" id="CRK32983.1"/>
    </source>
</evidence>
<evidence type="ECO:0000256" key="23">
    <source>
        <dbReference type="SAM" id="SignalP"/>
    </source>
</evidence>
<feature type="transmembrane region" description="Helical" evidence="22">
    <location>
        <begin position="1317"/>
        <end position="1336"/>
    </location>
</feature>
<feature type="transmembrane region" description="Helical" evidence="22">
    <location>
        <begin position="1060"/>
        <end position="1082"/>
    </location>
</feature>
<evidence type="ECO:0000256" key="12">
    <source>
        <dbReference type="ARBA" id="ARBA00023136"/>
    </source>
</evidence>
<dbReference type="STRING" id="100787.A0A0G4MFC3"/>
<feature type="compositionally biased region" description="Gly residues" evidence="21">
    <location>
        <begin position="150"/>
        <end position="190"/>
    </location>
</feature>
<dbReference type="InterPro" id="IPR036881">
    <property type="entry name" value="Glyco_hydro_3_C_sf"/>
</dbReference>
<keyword evidence="9 23" id="KW-0732">Signal</keyword>
<comment type="pathway">
    <text evidence="3">Glycan metabolism; cellulose degradation.</text>
</comment>
<dbReference type="InterPro" id="IPR050288">
    <property type="entry name" value="Cellulose_deg_GH3"/>
</dbReference>
<feature type="transmembrane region" description="Helical" evidence="22">
    <location>
        <begin position="1003"/>
        <end position="1025"/>
    </location>
</feature>
<evidence type="ECO:0000256" key="22">
    <source>
        <dbReference type="SAM" id="Phobius"/>
    </source>
</evidence>
<feature type="transmembrane region" description="Helical" evidence="22">
    <location>
        <begin position="1290"/>
        <end position="1310"/>
    </location>
</feature>
<feature type="transmembrane region" description="Helical" evidence="22">
    <location>
        <begin position="1250"/>
        <end position="1270"/>
    </location>
</feature>
<evidence type="ECO:0000256" key="15">
    <source>
        <dbReference type="ARBA" id="ARBA00023295"/>
    </source>
</evidence>
<keyword evidence="7" id="KW-0813">Transport</keyword>
<dbReference type="SUPFAM" id="SSF51445">
    <property type="entry name" value="(Trans)glycosidases"/>
    <property type="match status" value="1"/>
</dbReference>
<dbReference type="Proteomes" id="UP000044602">
    <property type="component" value="Unassembled WGS sequence"/>
</dbReference>
<feature type="chain" id="PRO_5002567358" description="Beta-glucosidase cel3A" evidence="23">
    <location>
        <begin position="24"/>
        <end position="1490"/>
    </location>
</feature>
<dbReference type="InterPro" id="IPR001764">
    <property type="entry name" value="Glyco_hydro_3_N"/>
</dbReference>
<feature type="region of interest" description="Disordered" evidence="21">
    <location>
        <begin position="135"/>
        <end position="247"/>
    </location>
</feature>
<dbReference type="InterPro" id="IPR036962">
    <property type="entry name" value="Glyco_hydro_3_N_sf"/>
</dbReference>
<evidence type="ECO:0000256" key="18">
    <source>
        <dbReference type="ARBA" id="ARBA00078013"/>
    </source>
</evidence>
<proteinExistence type="inferred from homology"/>
<feature type="domain" description="Major facilitator superfamily (MFS) profile" evidence="24">
    <location>
        <begin position="972"/>
        <end position="1478"/>
    </location>
</feature>
<dbReference type="Pfam" id="PF01915">
    <property type="entry name" value="Glyco_hydro_3_C"/>
    <property type="match status" value="1"/>
</dbReference>
<dbReference type="Gene3D" id="1.20.1250.20">
    <property type="entry name" value="MFS general substrate transporter like domains"/>
    <property type="match status" value="1"/>
</dbReference>
<keyword evidence="10" id="KW-0378">Hydrolase</keyword>
<evidence type="ECO:0000256" key="17">
    <source>
        <dbReference type="ARBA" id="ARBA00070030"/>
    </source>
</evidence>
<name>A0A0G4MFC3_VERLO</name>
<evidence type="ECO:0000256" key="20">
    <source>
        <dbReference type="ARBA" id="ARBA00083611"/>
    </source>
</evidence>
<evidence type="ECO:0000256" key="19">
    <source>
        <dbReference type="ARBA" id="ARBA00083231"/>
    </source>
</evidence>
<dbReference type="Gene3D" id="3.20.20.300">
    <property type="entry name" value="Glycoside hydrolase, family 3, N-terminal domain"/>
    <property type="match status" value="1"/>
</dbReference>
<evidence type="ECO:0000256" key="9">
    <source>
        <dbReference type="ARBA" id="ARBA00022729"/>
    </source>
</evidence>
<feature type="transmembrane region" description="Helical" evidence="22">
    <location>
        <begin position="1342"/>
        <end position="1364"/>
    </location>
</feature>
<reference evidence="25 26" key="1">
    <citation type="submission" date="2015-05" db="EMBL/GenBank/DDBJ databases">
        <authorList>
            <person name="Wang D.B."/>
            <person name="Wang M."/>
        </authorList>
    </citation>
    <scope>NUCLEOTIDE SEQUENCE [LARGE SCALE GENOMIC DNA]</scope>
    <source>
        <strain evidence="25">VL1</strain>
    </source>
</reference>
<evidence type="ECO:0000256" key="5">
    <source>
        <dbReference type="ARBA" id="ARBA00008335"/>
    </source>
</evidence>
<keyword evidence="16" id="KW-0624">Polysaccharide degradation</keyword>
<dbReference type="InterPro" id="IPR011701">
    <property type="entry name" value="MFS"/>
</dbReference>
<evidence type="ECO:0000256" key="2">
    <source>
        <dbReference type="ARBA" id="ARBA00004141"/>
    </source>
</evidence>
<evidence type="ECO:0000259" key="24">
    <source>
        <dbReference type="PROSITE" id="PS50850"/>
    </source>
</evidence>
<evidence type="ECO:0000256" key="7">
    <source>
        <dbReference type="ARBA" id="ARBA00022448"/>
    </source>
</evidence>
<dbReference type="InterPro" id="IPR036259">
    <property type="entry name" value="MFS_trans_sf"/>
</dbReference>
<dbReference type="GO" id="GO:0022857">
    <property type="term" value="F:transmembrane transporter activity"/>
    <property type="evidence" value="ECO:0007669"/>
    <property type="project" value="InterPro"/>
</dbReference>
<evidence type="ECO:0000256" key="14">
    <source>
        <dbReference type="ARBA" id="ARBA00023277"/>
    </source>
</evidence>
<dbReference type="GO" id="GO:0016020">
    <property type="term" value="C:membrane"/>
    <property type="evidence" value="ECO:0007669"/>
    <property type="project" value="UniProtKB-SubCell"/>
</dbReference>
<dbReference type="PANTHER" id="PTHR42715:SF5">
    <property type="entry name" value="BETA-GLUCOSIDASE M-RELATED"/>
    <property type="match status" value="1"/>
</dbReference>
<keyword evidence="8 22" id="KW-0812">Transmembrane</keyword>
<evidence type="ECO:0000256" key="3">
    <source>
        <dbReference type="ARBA" id="ARBA00004987"/>
    </source>
</evidence>
<feature type="transmembrane region" description="Helical" evidence="22">
    <location>
        <begin position="1212"/>
        <end position="1230"/>
    </location>
</feature>
<feature type="compositionally biased region" description="Low complexity" evidence="21">
    <location>
        <begin position="203"/>
        <end position="231"/>
    </location>
</feature>
<comment type="subcellular location">
    <subcellularLocation>
        <location evidence="2">Membrane</location>
        <topology evidence="2">Multi-pass membrane protein</topology>
    </subcellularLocation>
</comment>
<keyword evidence="13" id="KW-0325">Glycoprotein</keyword>
<evidence type="ECO:0000256" key="1">
    <source>
        <dbReference type="ARBA" id="ARBA00000448"/>
    </source>
</evidence>
<evidence type="ECO:0000256" key="10">
    <source>
        <dbReference type="ARBA" id="ARBA00022801"/>
    </source>
</evidence>
<feature type="transmembrane region" description="Helical" evidence="22">
    <location>
        <begin position="1376"/>
        <end position="1403"/>
    </location>
</feature>
<evidence type="ECO:0000256" key="11">
    <source>
        <dbReference type="ARBA" id="ARBA00022989"/>
    </source>
</evidence>
<dbReference type="InterPro" id="IPR020846">
    <property type="entry name" value="MFS_dom"/>
</dbReference>
<dbReference type="FunFam" id="1.20.1250.20:FF:000284">
    <property type="entry name" value="Siderophore iron transporter mirB"/>
    <property type="match status" value="1"/>
</dbReference>
<dbReference type="GO" id="GO:0008422">
    <property type="term" value="F:beta-glucosidase activity"/>
    <property type="evidence" value="ECO:0007669"/>
    <property type="project" value="UniProtKB-EC"/>
</dbReference>
<keyword evidence="12 22" id="KW-0472">Membrane</keyword>
<feature type="transmembrane region" description="Helical" evidence="22">
    <location>
        <begin position="1455"/>
        <end position="1474"/>
    </location>
</feature>
<keyword evidence="11 22" id="KW-1133">Transmembrane helix</keyword>
<feature type="compositionally biased region" description="Gly residues" evidence="21">
    <location>
        <begin position="232"/>
        <end position="242"/>
    </location>
</feature>
<evidence type="ECO:0000256" key="4">
    <source>
        <dbReference type="ARBA" id="ARBA00005336"/>
    </source>
</evidence>
<gene>
    <name evidence="25" type="ORF">BN1708_005935</name>
</gene>
<feature type="signal peptide" evidence="23">
    <location>
        <begin position="1"/>
        <end position="23"/>
    </location>
</feature>
<dbReference type="EC" id="3.2.1.21" evidence="6"/>
<dbReference type="Pfam" id="PF07690">
    <property type="entry name" value="MFS_1"/>
    <property type="match status" value="1"/>
</dbReference>
<comment type="similarity">
    <text evidence="4">Belongs to the glycosyl hydrolase 3 family.</text>
</comment>
<evidence type="ECO:0000256" key="16">
    <source>
        <dbReference type="ARBA" id="ARBA00023326"/>
    </source>
</evidence>
<dbReference type="PANTHER" id="PTHR42715">
    <property type="entry name" value="BETA-GLUCOSIDASE"/>
    <property type="match status" value="1"/>
</dbReference>
<feature type="transmembrane region" description="Helical" evidence="22">
    <location>
        <begin position="964"/>
        <end position="983"/>
    </location>
</feature>